<evidence type="ECO:0008006" key="4">
    <source>
        <dbReference type="Google" id="ProtNLM"/>
    </source>
</evidence>
<dbReference type="PANTHER" id="PTHR31594">
    <property type="entry name" value="AIG1-TYPE G DOMAIN-CONTAINING PROTEIN"/>
    <property type="match status" value="1"/>
</dbReference>
<evidence type="ECO:0000313" key="2">
    <source>
        <dbReference type="EMBL" id="KAF3848238.1"/>
    </source>
</evidence>
<keyword evidence="1" id="KW-0175">Coiled coil</keyword>
<comment type="caution">
    <text evidence="2">The sequence shown here is derived from an EMBL/GenBank/DDBJ whole genome shotgun (WGS) entry which is preliminary data.</text>
</comment>
<organism evidence="2 3">
    <name type="scientific">Dissostichus mawsoni</name>
    <name type="common">Antarctic cod</name>
    <dbReference type="NCBI Taxonomy" id="36200"/>
    <lineage>
        <taxon>Eukaryota</taxon>
        <taxon>Metazoa</taxon>
        <taxon>Chordata</taxon>
        <taxon>Craniata</taxon>
        <taxon>Vertebrata</taxon>
        <taxon>Euteleostomi</taxon>
        <taxon>Actinopterygii</taxon>
        <taxon>Neopterygii</taxon>
        <taxon>Teleostei</taxon>
        <taxon>Neoteleostei</taxon>
        <taxon>Acanthomorphata</taxon>
        <taxon>Eupercaria</taxon>
        <taxon>Perciformes</taxon>
        <taxon>Notothenioidei</taxon>
        <taxon>Nototheniidae</taxon>
        <taxon>Dissostichus</taxon>
    </lineage>
</organism>
<keyword evidence="3" id="KW-1185">Reference proteome</keyword>
<evidence type="ECO:0000313" key="3">
    <source>
        <dbReference type="Proteomes" id="UP000518266"/>
    </source>
</evidence>
<feature type="coiled-coil region" evidence="1">
    <location>
        <begin position="17"/>
        <end position="44"/>
    </location>
</feature>
<proteinExistence type="predicted"/>
<dbReference type="EMBL" id="JAAKFY010000013">
    <property type="protein sequence ID" value="KAF3848238.1"/>
    <property type="molecule type" value="Genomic_DNA"/>
</dbReference>
<dbReference type="AlphaFoldDB" id="A0A7J5YIX4"/>
<dbReference type="OrthoDB" id="8954335at2759"/>
<evidence type="ECO:0000256" key="1">
    <source>
        <dbReference type="SAM" id="Coils"/>
    </source>
</evidence>
<protein>
    <recommendedName>
        <fullName evidence="4">SNTX thioredoxin-like domain-containing protein</fullName>
    </recommendedName>
</protein>
<dbReference type="PANTHER" id="PTHR31594:SF16">
    <property type="entry name" value="SI:CH211-281L24.3"/>
    <property type="match status" value="1"/>
</dbReference>
<dbReference type="Proteomes" id="UP000518266">
    <property type="component" value="Unassembled WGS sequence"/>
</dbReference>
<sequence length="356" mass="40384">MTIQQMKEMYEKGKEGSEESVSLLETLQKNIEDLQKDKDQFLEESFQHVVRLDEIALKGVSLSTQVHLDFLIEKMKEKGETEKVKKLEEMKSQMDENPRFKSALSYMSAMTSKGSGTIEVAALGRPFSLGMLYDCRNDSLVPGITLWDCDDLQNHIRERQQKYNHFDIVASESIEDKSSALNVEASLKASFLSGLVEVEGSAKYLNDTKTSKNQARVTLKYQATTKFQELSMNHLGGEHVKKHQFVFDQGIATHVVTGILYGAQAFFVFDREVSVNENHQDIQGNLKVMIKKISSLSIDGEGSLKMEDNERKNVEKFSCRFIGDFFVQKPPTSFQEAVEVYQSLPKLLEGGKTQYQ</sequence>
<dbReference type="InterPro" id="IPR052090">
    <property type="entry name" value="Cytolytic_pore-forming_toxin"/>
</dbReference>
<reference evidence="2 3" key="1">
    <citation type="submission" date="2020-03" db="EMBL/GenBank/DDBJ databases">
        <title>Dissostichus mawsoni Genome sequencing and assembly.</title>
        <authorList>
            <person name="Park H."/>
        </authorList>
    </citation>
    <scope>NUCLEOTIDE SEQUENCE [LARGE SCALE GENOMIC DNA]</scope>
    <source>
        <strain evidence="2">DM0001</strain>
        <tissue evidence="2">Muscle</tissue>
    </source>
</reference>
<name>A0A7J5YIX4_DISMA</name>
<accession>A0A7J5YIX4</accession>
<gene>
    <name evidence="2" type="ORF">F7725_021266</name>
</gene>